<dbReference type="Gene3D" id="3.40.50.300">
    <property type="entry name" value="P-loop containing nucleotide triphosphate hydrolases"/>
    <property type="match status" value="1"/>
</dbReference>
<dbReference type="PROSITE" id="PS00113">
    <property type="entry name" value="ADENYLATE_KINASE"/>
    <property type="match status" value="1"/>
</dbReference>
<dbReference type="NCBIfam" id="NF001381">
    <property type="entry name" value="PRK00279.1-3"/>
    <property type="match status" value="1"/>
</dbReference>
<feature type="binding site" evidence="5">
    <location>
        <position position="134"/>
    </location>
    <ligand>
        <name>AMP</name>
        <dbReference type="ChEBI" id="CHEBI:456215"/>
    </ligand>
</feature>
<dbReference type="GO" id="GO:0005737">
    <property type="term" value="C:cytoplasm"/>
    <property type="evidence" value="ECO:0007669"/>
    <property type="project" value="UniProtKB-SubCell"/>
</dbReference>
<dbReference type="SUPFAM" id="SSF52540">
    <property type="entry name" value="P-loop containing nucleoside triphosphate hydrolases"/>
    <property type="match status" value="1"/>
</dbReference>
<keyword evidence="8" id="KW-0614">Plasmid</keyword>
<dbReference type="EMBL" id="CP053710">
    <property type="protein sequence ID" value="QKE93593.1"/>
    <property type="molecule type" value="Genomic_DNA"/>
</dbReference>
<dbReference type="Pfam" id="PF00406">
    <property type="entry name" value="ADK"/>
    <property type="match status" value="1"/>
</dbReference>
<sequence length="194" mass="20759">MNIVLLGPPGAGKGTQGELLSKLMNTPRISTGDMLRDAAASGSALAASVDKTLVDGDLVSDDIVVGLIKERLLIADCAHGAIFDGFPRTIRQAKELDDILAGQHAEIDLVISLEIVDDILVKRVKQREAAGSGRQDDNAETLKNRLAVYHRTASPLLAYYHAQGKLECLSGLPPIAVVSDEIATMVRRAERKPI</sequence>
<keyword evidence="9" id="KW-1185">Reference proteome</keyword>
<feature type="binding site" evidence="5">
    <location>
        <position position="36"/>
    </location>
    <ligand>
        <name>AMP</name>
        <dbReference type="ChEBI" id="CHEBI:456215"/>
    </ligand>
</feature>
<evidence type="ECO:0000313" key="9">
    <source>
        <dbReference type="Proteomes" id="UP000500767"/>
    </source>
</evidence>
<dbReference type="Proteomes" id="UP000500767">
    <property type="component" value="Plasmid unnamed2"/>
</dbReference>
<dbReference type="EC" id="2.7.4.3" evidence="5 7"/>
<evidence type="ECO:0000313" key="8">
    <source>
        <dbReference type="EMBL" id="QKE93593.1"/>
    </source>
</evidence>
<keyword evidence="2 5" id="KW-0545">Nucleotide biosynthesis</keyword>
<evidence type="ECO:0000256" key="4">
    <source>
        <dbReference type="ARBA" id="ARBA00022777"/>
    </source>
</evidence>
<dbReference type="CDD" id="cd01428">
    <property type="entry name" value="ADK"/>
    <property type="match status" value="1"/>
</dbReference>
<feature type="binding site" evidence="5">
    <location>
        <begin position="85"/>
        <end position="88"/>
    </location>
    <ligand>
        <name>AMP</name>
        <dbReference type="ChEBI" id="CHEBI:456215"/>
    </ligand>
</feature>
<feature type="binding site" evidence="5">
    <location>
        <position position="92"/>
    </location>
    <ligand>
        <name>AMP</name>
        <dbReference type="ChEBI" id="CHEBI:456215"/>
    </ligand>
</feature>
<dbReference type="GO" id="GO:0004017">
    <property type="term" value="F:AMP kinase activity"/>
    <property type="evidence" value="ECO:0007669"/>
    <property type="project" value="UniProtKB-UniRule"/>
</dbReference>
<dbReference type="InterPro" id="IPR000850">
    <property type="entry name" value="Adenylat/UMP-CMP_kin"/>
</dbReference>
<dbReference type="PANTHER" id="PTHR23359">
    <property type="entry name" value="NUCLEOTIDE KINASE"/>
    <property type="match status" value="1"/>
</dbReference>
<comment type="subunit">
    <text evidence="5 7">Monomer.</text>
</comment>
<feature type="binding site" evidence="5">
    <location>
        <position position="127"/>
    </location>
    <ligand>
        <name>ATP</name>
        <dbReference type="ChEBI" id="CHEBI:30616"/>
    </ligand>
</feature>
<dbReference type="HAMAP" id="MF_00235">
    <property type="entry name" value="Adenylate_kinase_Adk"/>
    <property type="match status" value="1"/>
</dbReference>
<comment type="caution">
    <text evidence="5">Lacks conserved residue(s) required for the propagation of feature annotation.</text>
</comment>
<comment type="function">
    <text evidence="5">Catalyzes the reversible transfer of the terminal phosphate group between ATP and AMP. Plays an important role in cellular energy homeostasis and in adenine nucleotide metabolism.</text>
</comment>
<feature type="binding site" evidence="5">
    <location>
        <position position="31"/>
    </location>
    <ligand>
        <name>AMP</name>
        <dbReference type="ChEBI" id="CHEBI:456215"/>
    </ligand>
</feature>
<comment type="domain">
    <text evidence="5">Consists of three domains, a large central CORE domain and two small peripheral domains, NMPbind and LID, which undergo movements during catalysis. The LID domain closes over the site of phosphoryl transfer upon ATP binding. Assembling and dissambling the active center during each catalytic cycle provides an effective means to prevent ATP hydrolysis.</text>
</comment>
<keyword evidence="1 5" id="KW-0808">Transferase</keyword>
<dbReference type="InterPro" id="IPR027417">
    <property type="entry name" value="P-loop_NTPase"/>
</dbReference>
<comment type="similarity">
    <text evidence="5 6">Belongs to the adenylate kinase family.</text>
</comment>
<organism evidence="8 9">
    <name type="scientific">Lichenicola cladoniae</name>
    <dbReference type="NCBI Taxonomy" id="1484109"/>
    <lineage>
        <taxon>Bacteria</taxon>
        <taxon>Pseudomonadati</taxon>
        <taxon>Pseudomonadota</taxon>
        <taxon>Alphaproteobacteria</taxon>
        <taxon>Acetobacterales</taxon>
        <taxon>Acetobacteraceae</taxon>
        <taxon>Lichenicola</taxon>
    </lineage>
</organism>
<name>A0A6M8HYI2_9PROT</name>
<reference evidence="8 9" key="1">
    <citation type="journal article" date="2014" name="World J. Microbiol. Biotechnol.">
        <title>Biodiversity and physiological characteristics of Antarctic and Arctic lichens-associated bacteria.</title>
        <authorList>
            <person name="Lee Y.M."/>
            <person name="Kim E.H."/>
            <person name="Lee H.K."/>
            <person name="Hong S.G."/>
        </authorList>
    </citation>
    <scope>NUCLEOTIDE SEQUENCE [LARGE SCALE GENOMIC DNA]</scope>
    <source>
        <strain evidence="8 9">PAMC 26569</strain>
        <plasmid evidence="8">unnamed2</plasmid>
    </source>
</reference>
<geneLocation type="plasmid" evidence="8 9">
    <name>unnamed2</name>
</geneLocation>
<comment type="subcellular location">
    <subcellularLocation>
        <location evidence="5 7">Cytoplasm</location>
    </subcellularLocation>
</comment>
<gene>
    <name evidence="5" type="primary">adk</name>
    <name evidence="8" type="ORF">HN018_25310</name>
</gene>
<keyword evidence="3 5" id="KW-0547">Nucleotide-binding</keyword>
<dbReference type="KEGG" id="lck:HN018_25310"/>
<keyword evidence="5 7" id="KW-0067">ATP-binding</keyword>
<protein>
    <recommendedName>
        <fullName evidence="5 7">Adenylate kinase</fullName>
        <shortName evidence="5">AK</shortName>
        <ecNumber evidence="5 7">2.7.4.3</ecNumber>
    </recommendedName>
    <alternativeName>
        <fullName evidence="5">ATP-AMP transphosphorylase</fullName>
    </alternativeName>
    <alternativeName>
        <fullName evidence="5">ATP:AMP phosphotransferase</fullName>
    </alternativeName>
    <alternativeName>
        <fullName evidence="5">Adenylate monophosphate kinase</fullName>
    </alternativeName>
</protein>
<feature type="binding site" evidence="5">
    <location>
        <position position="145"/>
    </location>
    <ligand>
        <name>AMP</name>
        <dbReference type="ChEBI" id="CHEBI:456215"/>
    </ligand>
</feature>
<dbReference type="NCBIfam" id="NF011100">
    <property type="entry name" value="PRK14527.1"/>
    <property type="match status" value="1"/>
</dbReference>
<proteinExistence type="inferred from homology"/>
<evidence type="ECO:0000256" key="5">
    <source>
        <dbReference type="HAMAP-Rule" id="MF_00235"/>
    </source>
</evidence>
<evidence type="ECO:0000256" key="2">
    <source>
        <dbReference type="ARBA" id="ARBA00022727"/>
    </source>
</evidence>
<dbReference type="GO" id="GO:0044209">
    <property type="term" value="P:AMP salvage"/>
    <property type="evidence" value="ECO:0007669"/>
    <property type="project" value="UniProtKB-UniRule"/>
</dbReference>
<accession>A0A6M8HYI2</accession>
<comment type="catalytic activity">
    <reaction evidence="5 7">
        <text>AMP + ATP = 2 ADP</text>
        <dbReference type="Rhea" id="RHEA:12973"/>
        <dbReference type="ChEBI" id="CHEBI:30616"/>
        <dbReference type="ChEBI" id="CHEBI:456215"/>
        <dbReference type="ChEBI" id="CHEBI:456216"/>
        <dbReference type="EC" id="2.7.4.3"/>
    </reaction>
</comment>
<feature type="binding site" evidence="5">
    <location>
        <begin position="10"/>
        <end position="15"/>
    </location>
    <ligand>
        <name>ATP</name>
        <dbReference type="ChEBI" id="CHEBI:30616"/>
    </ligand>
</feature>
<dbReference type="InterPro" id="IPR033690">
    <property type="entry name" value="Adenylat_kinase_CS"/>
</dbReference>
<feature type="binding site" evidence="5">
    <location>
        <begin position="57"/>
        <end position="59"/>
    </location>
    <ligand>
        <name>AMP</name>
        <dbReference type="ChEBI" id="CHEBI:456215"/>
    </ligand>
</feature>
<dbReference type="AlphaFoldDB" id="A0A6M8HYI2"/>
<dbReference type="UniPathway" id="UPA00588">
    <property type="reaction ID" value="UER00649"/>
</dbReference>
<dbReference type="PRINTS" id="PR00094">
    <property type="entry name" value="ADENYLTKNASE"/>
</dbReference>
<evidence type="ECO:0000256" key="3">
    <source>
        <dbReference type="ARBA" id="ARBA00022741"/>
    </source>
</evidence>
<dbReference type="GO" id="GO:0005524">
    <property type="term" value="F:ATP binding"/>
    <property type="evidence" value="ECO:0007669"/>
    <property type="project" value="UniProtKB-UniRule"/>
</dbReference>
<evidence type="ECO:0000256" key="6">
    <source>
        <dbReference type="RuleBase" id="RU003330"/>
    </source>
</evidence>
<keyword evidence="4 5" id="KW-0418">Kinase</keyword>
<comment type="pathway">
    <text evidence="5">Purine metabolism; AMP biosynthesis via salvage pathway; AMP from ADP: step 1/1.</text>
</comment>
<keyword evidence="5" id="KW-0963">Cytoplasm</keyword>
<feature type="region of interest" description="NMP" evidence="5">
    <location>
        <begin position="30"/>
        <end position="59"/>
    </location>
</feature>
<evidence type="ECO:0000256" key="1">
    <source>
        <dbReference type="ARBA" id="ARBA00022679"/>
    </source>
</evidence>
<dbReference type="NCBIfam" id="NF011105">
    <property type="entry name" value="PRK14532.1"/>
    <property type="match status" value="1"/>
</dbReference>
<evidence type="ECO:0000256" key="7">
    <source>
        <dbReference type="RuleBase" id="RU003331"/>
    </source>
</evidence>
<feature type="binding site" evidence="5">
    <location>
        <position position="173"/>
    </location>
    <ligand>
        <name>ATP</name>
        <dbReference type="ChEBI" id="CHEBI:30616"/>
    </ligand>
</feature>